<evidence type="ECO:0000313" key="1">
    <source>
        <dbReference type="EMBL" id="SIR72823.1"/>
    </source>
</evidence>
<accession>A0A1N7DAD6</accession>
<name>A0A1N7DAD6_9ACTN</name>
<dbReference type="EMBL" id="FTNI01000014">
    <property type="protein sequence ID" value="SIR72823.1"/>
    <property type="molecule type" value="Genomic_DNA"/>
</dbReference>
<organism evidence="1 2">
    <name type="scientific">Microbispora rosea</name>
    <dbReference type="NCBI Taxonomy" id="58117"/>
    <lineage>
        <taxon>Bacteria</taxon>
        <taxon>Bacillati</taxon>
        <taxon>Actinomycetota</taxon>
        <taxon>Actinomycetes</taxon>
        <taxon>Streptosporangiales</taxon>
        <taxon>Streptosporangiaceae</taxon>
        <taxon>Microbispora</taxon>
    </lineage>
</organism>
<sequence>MGREGWFQRIVSRLTRAAEISRTLVRPLAI</sequence>
<proteinExistence type="predicted"/>
<dbReference type="Proteomes" id="UP000186096">
    <property type="component" value="Unassembled WGS sequence"/>
</dbReference>
<keyword evidence="2" id="KW-1185">Reference proteome</keyword>
<gene>
    <name evidence="1" type="ORF">SAMN05421833_11416</name>
</gene>
<dbReference type="AlphaFoldDB" id="A0A1N7DAD6"/>
<protein>
    <submittedName>
        <fullName evidence="1">Uncharacterized protein</fullName>
    </submittedName>
</protein>
<evidence type="ECO:0000313" key="2">
    <source>
        <dbReference type="Proteomes" id="UP000186096"/>
    </source>
</evidence>
<reference evidence="2" key="1">
    <citation type="submission" date="2017-01" db="EMBL/GenBank/DDBJ databases">
        <authorList>
            <person name="Varghese N."/>
            <person name="Submissions S."/>
        </authorList>
    </citation>
    <scope>NUCLEOTIDE SEQUENCE [LARGE SCALE GENOMIC DNA]</scope>
    <source>
        <strain evidence="2">ATCC 12950</strain>
    </source>
</reference>